<dbReference type="AlphaFoldDB" id="A0AAE0CTW9"/>
<gene>
    <name evidence="1" type="ORF">Ddye_001823</name>
</gene>
<sequence length="144" mass="17057">MSHEFVVVSETSEDVKQLKRLPKHTIKVHRDRKRSAFTVSPYVDPTAKRPRKSKMPEFESDTEVDEKILRSMQSWIKDNKNTCMNVGLLEAKPVWFELLLSPNGWLEGDHIETYYRLMRRPGYFYPQLYNPDIALLDYTFMLTV</sequence>
<keyword evidence="2" id="KW-1185">Reference proteome</keyword>
<dbReference type="Proteomes" id="UP001280121">
    <property type="component" value="Unassembled WGS sequence"/>
</dbReference>
<dbReference type="EMBL" id="JANJYI010000001">
    <property type="protein sequence ID" value="KAK2663249.1"/>
    <property type="molecule type" value="Genomic_DNA"/>
</dbReference>
<reference evidence="1" key="1">
    <citation type="journal article" date="2023" name="Plant J.">
        <title>Genome sequences and population genomics provide insights into the demographic history, inbreeding, and mutation load of two 'living fossil' tree species of Dipteronia.</title>
        <authorList>
            <person name="Feng Y."/>
            <person name="Comes H.P."/>
            <person name="Chen J."/>
            <person name="Zhu S."/>
            <person name="Lu R."/>
            <person name="Zhang X."/>
            <person name="Li P."/>
            <person name="Qiu J."/>
            <person name="Olsen K.M."/>
            <person name="Qiu Y."/>
        </authorList>
    </citation>
    <scope>NUCLEOTIDE SEQUENCE</scope>
    <source>
        <strain evidence="1">KIB01</strain>
    </source>
</reference>
<protein>
    <submittedName>
        <fullName evidence="1">Uncharacterized protein</fullName>
    </submittedName>
</protein>
<organism evidence="1 2">
    <name type="scientific">Dipteronia dyeriana</name>
    <dbReference type="NCBI Taxonomy" id="168575"/>
    <lineage>
        <taxon>Eukaryota</taxon>
        <taxon>Viridiplantae</taxon>
        <taxon>Streptophyta</taxon>
        <taxon>Embryophyta</taxon>
        <taxon>Tracheophyta</taxon>
        <taxon>Spermatophyta</taxon>
        <taxon>Magnoliopsida</taxon>
        <taxon>eudicotyledons</taxon>
        <taxon>Gunneridae</taxon>
        <taxon>Pentapetalae</taxon>
        <taxon>rosids</taxon>
        <taxon>malvids</taxon>
        <taxon>Sapindales</taxon>
        <taxon>Sapindaceae</taxon>
        <taxon>Hippocastanoideae</taxon>
        <taxon>Acereae</taxon>
        <taxon>Dipteronia</taxon>
    </lineage>
</organism>
<evidence type="ECO:0000313" key="2">
    <source>
        <dbReference type="Proteomes" id="UP001280121"/>
    </source>
</evidence>
<proteinExistence type="predicted"/>
<accession>A0AAE0CTW9</accession>
<name>A0AAE0CTW9_9ROSI</name>
<evidence type="ECO:0000313" key="1">
    <source>
        <dbReference type="EMBL" id="KAK2663249.1"/>
    </source>
</evidence>
<comment type="caution">
    <text evidence="1">The sequence shown here is derived from an EMBL/GenBank/DDBJ whole genome shotgun (WGS) entry which is preliminary data.</text>
</comment>